<proteinExistence type="predicted"/>
<dbReference type="GO" id="GO:0031490">
    <property type="term" value="F:chromatin DNA binding"/>
    <property type="evidence" value="ECO:0007669"/>
    <property type="project" value="InterPro"/>
</dbReference>
<protein>
    <submittedName>
        <fullName evidence="2">Uncharacterized protein</fullName>
    </submittedName>
</protein>
<keyword evidence="3" id="KW-1185">Reference proteome</keyword>
<dbReference type="InterPro" id="IPR044661">
    <property type="entry name" value="MED15a/b/c-like"/>
</dbReference>
<feature type="compositionally biased region" description="Polar residues" evidence="1">
    <location>
        <begin position="690"/>
        <end position="701"/>
    </location>
</feature>
<evidence type="ECO:0000256" key="1">
    <source>
        <dbReference type="SAM" id="MobiDB-lite"/>
    </source>
</evidence>
<dbReference type="PANTHER" id="PTHR33137:SF4">
    <property type="entry name" value="MEDIATOR OF RNA POLYMERASE II TRANSCRIPTION SUBUNIT 15A-RELATED"/>
    <property type="match status" value="1"/>
</dbReference>
<feature type="compositionally biased region" description="Low complexity" evidence="1">
    <location>
        <begin position="655"/>
        <end position="684"/>
    </location>
</feature>
<feature type="compositionally biased region" description="Polar residues" evidence="1">
    <location>
        <begin position="162"/>
        <end position="175"/>
    </location>
</feature>
<feature type="region of interest" description="Disordered" evidence="1">
    <location>
        <begin position="160"/>
        <end position="273"/>
    </location>
</feature>
<sequence>MENKPQIGEDANCLQTTSAGGNCNSLDQGAVTNSMSSSLDDQGKVSLVYSSQASQGIQSSIASPGLNPMSLPSMSPPLTNLACAATNVVGPSYLLDNVSGVSHNSVGHGPRHYTPCIVSSSQRQMQGTPLSLHTISQQQQQFTQKAPQYMYQLENHVMKQNGHGNMQPSTAQSHIHQTRNHQQTQLQSSLQSLIHKSSGSQTSPSALPQGQTSFMQSSPQSSVQQFKPSALQQPPQAMIRQHQQSQQSLHQQKSPTTLQSALASQQNQRRMVKKTNETAIYQNQAFGQSNNVSNMRHQQEQQWISGAKQQQLLGPQHEASISNMSLQQQMQQATSTCFPTPGPQSQSNASQRQLVSQLQMQPAHLQQHFDQMNPIALQRDVHQWGHKSSAFFESENEMERQKQLLPSQKFSSKASSTSINNAALTALTNTIDGAEEVNERTGGVKPEQSEKLKSCKAQLECCHQFLNKLESNTATSVNLDNVEHRIVKFINGFKYNRSAMLQQQGKQHLQQTQMLYHESQMNPPMQRRSFNSVVTATQPSNPSMHHDSTPPSIHSGIPAPQPEMINALQPDSSLQLQQSAARPIPTVTMNANQQAQMNMVSQNGSIELQPKINLLQQNSNMFFNQQLRQQEHQVMLAHHLKQQLQSNHMSNLVMQQQEQQAVLQRHQKNMQIQNQQQQRHQQQKLPPWNQPQSHQMSQLHQTNEVGDYKTIQGISAKSGKVPYNSPSLQPAHEHVLKTSPYPVSSPRPAQAASPQVSQHSSPQTDQQNLVSCLSRAGTPLQSTNSSIIALSPSTSLAQSPAQGDREKPSSAVSSHSNAGSTVDQQAVSLAKPHSAVISTPGISASPLLAESTATDNNQFSAPTIVSGESCKTEQPHERLLKVIKSIAPKAFGSSIGDADSVLCTVDTMDRSMQDNDCSMFFGESLVGVTKHSSLSKRVVADDEIVARKKMKCRSFAVRSNVVSSDDCIEDRQKHLDGHEIQDLGSSAESKLGITPTFQVNRVMLEEIKEINRKLLTTVVEISDNDDKVISTCAAAQGGVGTIVRCSFRAMALCPDSKLHHTSSQMMPVLPVQLLVSTNYPNCSPVFLDNCPVNLRLDPLTFVIIYRYISKEYDVMFMKAKSWFSRSLRCLTQPMSLEEMAKSWDACASAAMKEHAQRNGGGSFSSRYGTWQNCVNTM</sequence>
<evidence type="ECO:0000313" key="2">
    <source>
        <dbReference type="EMBL" id="KAK9150483.1"/>
    </source>
</evidence>
<feature type="compositionally biased region" description="Low complexity" evidence="1">
    <location>
        <begin position="241"/>
        <end position="252"/>
    </location>
</feature>
<feature type="region of interest" description="Disordered" evidence="1">
    <location>
        <begin position="738"/>
        <end position="768"/>
    </location>
</feature>
<comment type="caution">
    <text evidence="2">The sequence shown here is derived from an EMBL/GenBank/DDBJ whole genome shotgun (WGS) entry which is preliminary data.</text>
</comment>
<name>A0AAP0KEZ4_9MAGN</name>
<organism evidence="2 3">
    <name type="scientific">Stephania yunnanensis</name>
    <dbReference type="NCBI Taxonomy" id="152371"/>
    <lineage>
        <taxon>Eukaryota</taxon>
        <taxon>Viridiplantae</taxon>
        <taxon>Streptophyta</taxon>
        <taxon>Embryophyta</taxon>
        <taxon>Tracheophyta</taxon>
        <taxon>Spermatophyta</taxon>
        <taxon>Magnoliopsida</taxon>
        <taxon>Ranunculales</taxon>
        <taxon>Menispermaceae</taxon>
        <taxon>Menispermoideae</taxon>
        <taxon>Cissampelideae</taxon>
        <taxon>Stephania</taxon>
    </lineage>
</organism>
<accession>A0AAP0KEZ4</accession>
<dbReference type="AlphaFoldDB" id="A0AAP0KEZ4"/>
<dbReference type="EMBL" id="JBBNAF010000004">
    <property type="protein sequence ID" value="KAK9150483.1"/>
    <property type="molecule type" value="Genomic_DNA"/>
</dbReference>
<feature type="compositionally biased region" description="Polar residues" evidence="1">
    <location>
        <begin position="194"/>
        <end position="235"/>
    </location>
</feature>
<dbReference type="PANTHER" id="PTHR33137">
    <property type="entry name" value="MEDIATOR OF RNA POLYMERASE II TRANSCRIPTION SUBUNIT 15A-RELATED"/>
    <property type="match status" value="1"/>
</dbReference>
<feature type="compositionally biased region" description="Polar residues" evidence="1">
    <location>
        <begin position="752"/>
        <end position="768"/>
    </location>
</feature>
<feature type="compositionally biased region" description="Low complexity" evidence="1">
    <location>
        <begin position="809"/>
        <end position="820"/>
    </location>
</feature>
<dbReference type="Proteomes" id="UP001420932">
    <property type="component" value="Unassembled WGS sequence"/>
</dbReference>
<reference evidence="2 3" key="1">
    <citation type="submission" date="2024-01" db="EMBL/GenBank/DDBJ databases">
        <title>Genome assemblies of Stephania.</title>
        <authorList>
            <person name="Yang L."/>
        </authorList>
    </citation>
    <scope>NUCLEOTIDE SEQUENCE [LARGE SCALE GENOMIC DNA]</scope>
    <source>
        <strain evidence="2">YNDBR</strain>
        <tissue evidence="2">Leaf</tissue>
    </source>
</reference>
<feature type="compositionally biased region" description="Low complexity" evidence="1">
    <location>
        <begin position="182"/>
        <end position="193"/>
    </location>
</feature>
<feature type="region of interest" description="Disordered" evidence="1">
    <location>
        <begin position="784"/>
        <end position="827"/>
    </location>
</feature>
<evidence type="ECO:0000313" key="3">
    <source>
        <dbReference type="Proteomes" id="UP001420932"/>
    </source>
</evidence>
<feature type="compositionally biased region" description="Polar residues" evidence="1">
    <location>
        <begin position="784"/>
        <end position="801"/>
    </location>
</feature>
<dbReference type="GO" id="GO:0003713">
    <property type="term" value="F:transcription coactivator activity"/>
    <property type="evidence" value="ECO:0007669"/>
    <property type="project" value="InterPro"/>
</dbReference>
<feature type="region of interest" description="Disordered" evidence="1">
    <location>
        <begin position="655"/>
        <end position="701"/>
    </location>
</feature>
<gene>
    <name evidence="2" type="ORF">Syun_008792</name>
</gene>
<feature type="compositionally biased region" description="Polar residues" evidence="1">
    <location>
        <begin position="253"/>
        <end position="269"/>
    </location>
</feature>